<dbReference type="GO" id="GO:0004321">
    <property type="term" value="F:fatty-acyl-CoA synthase activity"/>
    <property type="evidence" value="ECO:0007669"/>
    <property type="project" value="UniProtKB-EC"/>
</dbReference>
<dbReference type="Pfam" id="PF17951">
    <property type="entry name" value="FAS_meander"/>
    <property type="match status" value="1"/>
</dbReference>
<dbReference type="Pfam" id="PF22235">
    <property type="entry name" value="FAS1_thioest_ins"/>
    <property type="match status" value="1"/>
</dbReference>
<evidence type="ECO:0000256" key="1">
    <source>
        <dbReference type="ARBA" id="ARBA00022679"/>
    </source>
</evidence>
<dbReference type="OrthoDB" id="4251012at2759"/>
<protein>
    <submittedName>
        <fullName evidence="4">Fatty acid synthase alpha subunit Lsd1</fullName>
        <ecNumber evidence="4">2.3.1.86</ecNumber>
    </submittedName>
</protein>
<comment type="caution">
    <text evidence="4">The sequence shown here is derived from an EMBL/GenBank/DDBJ whole genome shotgun (WGS) entry which is preliminary data.</text>
</comment>
<dbReference type="EMBL" id="JANBOI010002378">
    <property type="protein sequence ID" value="KAJ1722251.1"/>
    <property type="molecule type" value="Genomic_DNA"/>
</dbReference>
<dbReference type="InterPro" id="IPR013565">
    <property type="entry name" value="Fas1/AflB-like_central"/>
</dbReference>
<evidence type="ECO:0000313" key="4">
    <source>
        <dbReference type="EMBL" id="KAJ1722251.1"/>
    </source>
</evidence>
<feature type="domain" description="Fatty acid synthase meander beta sheet" evidence="3">
    <location>
        <begin position="277"/>
        <end position="399"/>
    </location>
</feature>
<evidence type="ECO:0000313" key="5">
    <source>
        <dbReference type="Proteomes" id="UP001143981"/>
    </source>
</evidence>
<accession>A0A9W7XWH1</accession>
<dbReference type="InterPro" id="IPR003965">
    <property type="entry name" value="Fatty_acid_synthase"/>
</dbReference>
<dbReference type="PANTHER" id="PTHR10982:SF21">
    <property type="entry name" value="FATTY ACID SYNTHASE SUBUNIT BETA"/>
    <property type="match status" value="1"/>
</dbReference>
<evidence type="ECO:0000259" key="3">
    <source>
        <dbReference type="Pfam" id="PF17951"/>
    </source>
</evidence>
<feature type="domain" description="Fatty acid synthase beta subunit AflB /Fas1-like central" evidence="2">
    <location>
        <begin position="1"/>
        <end position="217"/>
    </location>
</feature>
<dbReference type="GO" id="GO:0006633">
    <property type="term" value="P:fatty acid biosynthetic process"/>
    <property type="evidence" value="ECO:0007669"/>
    <property type="project" value="InterPro"/>
</dbReference>
<dbReference type="GO" id="GO:0005835">
    <property type="term" value="C:fatty acid synthase complex"/>
    <property type="evidence" value="ECO:0007669"/>
    <property type="project" value="InterPro"/>
</dbReference>
<dbReference type="Proteomes" id="UP001143981">
    <property type="component" value="Unassembled WGS sequence"/>
</dbReference>
<dbReference type="InterPro" id="IPR013785">
    <property type="entry name" value="Aldolase_TIM"/>
</dbReference>
<organism evidence="4 5">
    <name type="scientific">Coemansia biformis</name>
    <dbReference type="NCBI Taxonomy" id="1286918"/>
    <lineage>
        <taxon>Eukaryota</taxon>
        <taxon>Fungi</taxon>
        <taxon>Fungi incertae sedis</taxon>
        <taxon>Zoopagomycota</taxon>
        <taxon>Kickxellomycotina</taxon>
        <taxon>Kickxellomycetes</taxon>
        <taxon>Kickxellales</taxon>
        <taxon>Kickxellaceae</taxon>
        <taxon>Coemansia</taxon>
    </lineage>
</organism>
<evidence type="ECO:0000259" key="2">
    <source>
        <dbReference type="Pfam" id="PF08354"/>
    </source>
</evidence>
<proteinExistence type="predicted"/>
<keyword evidence="4" id="KW-0012">Acyltransferase</keyword>
<dbReference type="AlphaFoldDB" id="A0A9W7XWH1"/>
<dbReference type="Gene3D" id="3.20.20.70">
    <property type="entry name" value="Aldolase class I"/>
    <property type="match status" value="1"/>
</dbReference>
<dbReference type="GO" id="GO:0004312">
    <property type="term" value="F:fatty acid synthase activity"/>
    <property type="evidence" value="ECO:0007669"/>
    <property type="project" value="InterPro"/>
</dbReference>
<keyword evidence="5" id="KW-1185">Reference proteome</keyword>
<name>A0A9W7XWH1_9FUNG</name>
<feature type="non-terminal residue" evidence="4">
    <location>
        <position position="1"/>
    </location>
</feature>
<feature type="non-terminal residue" evidence="4">
    <location>
        <position position="672"/>
    </location>
</feature>
<dbReference type="Pfam" id="PF08354">
    <property type="entry name" value="Fas1-AflB-like_hel"/>
    <property type="match status" value="1"/>
</dbReference>
<dbReference type="GO" id="GO:0004318">
    <property type="term" value="F:enoyl-[acyl-carrier-protein] reductase (NADH) activity"/>
    <property type="evidence" value="ECO:0007669"/>
    <property type="project" value="InterPro"/>
</dbReference>
<gene>
    <name evidence="4" type="primary">fas2_14</name>
    <name evidence="4" type="ORF">LPJ61_005951</name>
</gene>
<dbReference type="PANTHER" id="PTHR10982">
    <property type="entry name" value="MALONYL COA-ACYL CARRIER PROTEIN TRANSACYLASE"/>
    <property type="match status" value="1"/>
</dbReference>
<dbReference type="Gene3D" id="3.30.1120.100">
    <property type="match status" value="1"/>
</dbReference>
<dbReference type="InterPro" id="IPR050830">
    <property type="entry name" value="Fungal_FAS"/>
</dbReference>
<dbReference type="GO" id="GO:0019171">
    <property type="term" value="F:(3R)-hydroxyacyl-[acyl-carrier-protein] dehydratase activity"/>
    <property type="evidence" value="ECO:0007669"/>
    <property type="project" value="InterPro"/>
</dbReference>
<sequence length="672" mass="73610">TRATSFVKDLHRTVLSQPRADQPALLRTHKDKIIARLNSDYMRPWFGKKADGRVVDLEDMTYAEAISRMIKLMYVKHQQRWIHRSHCRAVLEFTGRAVCRLAQEATDVGIAIEFDKAAPPDYASRLVEGYPAAATLLLASEDVQFFVALCKRRGQKPFLFIPVLDADFGVFLQKDTIWQSEDLDSVVDGDPQRVAIQQGPVAARYSTVANEPVKDILDGIYHNHIAALVERQHGGDESSIPVIEYVGPEPAPAALPAEVRSQVSASGCVYWLPSQEDRLPGLEEWLLVLAGPHKSWLHALVVAPVIAQGDRYVDNYARRLLRPRPGRKVTVNCAGGLPSSVEIADSAGNLELGVGYNADHTIRLTVHHTTANGDCVPVSLAFAYAPAQTPAPIHESRQGNGASPMQGYIGICVPSTSGCTELADIVDTGEIAHSALTITKDHSRALCRTVGNRSWQYVRARGGRIQAPMEFLHIAAFSSILRILLSPVFGPNPTNVIHLYNKTMLNDGVVGLHVGDSIAAAVRICRLENVALGKQLTLMITLCRTGQAIATIEMALLGRSDHVDIHKTIRRHSGLTLTIALATAADIAVLEAKEWFLYREDASVAITPGMDIEFCLDSEYRFVKEGVYSSISTTGTVAIGARGGRRVHIADVDYKWGTALKDPVIEFLAKHR</sequence>
<dbReference type="PRINTS" id="PR01483">
    <property type="entry name" value="FASYNTHASE"/>
</dbReference>
<dbReference type="EC" id="2.3.1.86" evidence="4"/>
<dbReference type="InterPro" id="IPR040883">
    <property type="entry name" value="FAS_meander"/>
</dbReference>
<dbReference type="Gene3D" id="1.20.930.70">
    <property type="match status" value="1"/>
</dbReference>
<reference evidence="4" key="1">
    <citation type="submission" date="2022-07" db="EMBL/GenBank/DDBJ databases">
        <title>Phylogenomic reconstructions and comparative analyses of Kickxellomycotina fungi.</title>
        <authorList>
            <person name="Reynolds N.K."/>
            <person name="Stajich J.E."/>
            <person name="Barry K."/>
            <person name="Grigoriev I.V."/>
            <person name="Crous P."/>
            <person name="Smith M.E."/>
        </authorList>
    </citation>
    <scope>NUCLEOTIDE SEQUENCE</scope>
    <source>
        <strain evidence="4">BCRC 34381</strain>
    </source>
</reference>
<keyword evidence="1 4" id="KW-0808">Transferase</keyword>
<dbReference type="Gene3D" id="2.40.128.700">
    <property type="match status" value="1"/>
</dbReference>